<evidence type="ECO:0000313" key="3">
    <source>
        <dbReference type="Proteomes" id="UP000077684"/>
    </source>
</evidence>
<gene>
    <name evidence="2" type="ORF">A4X06_0g9510</name>
</gene>
<comment type="caution">
    <text evidence="2">The sequence shown here is derived from an EMBL/GenBank/DDBJ whole genome shotgun (WGS) entry which is preliminary data.</text>
</comment>
<feature type="region of interest" description="Disordered" evidence="1">
    <location>
        <begin position="28"/>
        <end position="71"/>
    </location>
</feature>
<reference evidence="2" key="2">
    <citation type="journal article" date="2019" name="IMA Fungus">
        <title>Genome sequencing and comparison of five Tilletia species to identify candidate genes for the detection of regulated species infecting wheat.</title>
        <authorList>
            <person name="Nguyen H.D.T."/>
            <person name="Sultana T."/>
            <person name="Kesanakurti P."/>
            <person name="Hambleton S."/>
        </authorList>
    </citation>
    <scope>NUCLEOTIDE SEQUENCE</scope>
    <source>
        <strain evidence="2">DAOMC 236426</strain>
    </source>
</reference>
<dbReference type="EMBL" id="LWDE02002888">
    <property type="protein sequence ID" value="KAE8236565.1"/>
    <property type="molecule type" value="Genomic_DNA"/>
</dbReference>
<dbReference type="AlphaFoldDB" id="A0A8X7MI55"/>
<feature type="region of interest" description="Disordered" evidence="1">
    <location>
        <begin position="141"/>
        <end position="165"/>
    </location>
</feature>
<evidence type="ECO:0000313" key="2">
    <source>
        <dbReference type="EMBL" id="KAE8236565.1"/>
    </source>
</evidence>
<feature type="compositionally biased region" description="Acidic residues" evidence="1">
    <location>
        <begin position="31"/>
        <end position="49"/>
    </location>
</feature>
<organism evidence="2 3">
    <name type="scientific">Tilletia controversa</name>
    <name type="common">dwarf bunt fungus</name>
    <dbReference type="NCBI Taxonomy" id="13291"/>
    <lineage>
        <taxon>Eukaryota</taxon>
        <taxon>Fungi</taxon>
        <taxon>Dikarya</taxon>
        <taxon>Basidiomycota</taxon>
        <taxon>Ustilaginomycotina</taxon>
        <taxon>Exobasidiomycetes</taxon>
        <taxon>Tilletiales</taxon>
        <taxon>Tilletiaceae</taxon>
        <taxon>Tilletia</taxon>
    </lineage>
</organism>
<evidence type="ECO:0000256" key="1">
    <source>
        <dbReference type="SAM" id="MobiDB-lite"/>
    </source>
</evidence>
<dbReference type="Proteomes" id="UP000077684">
    <property type="component" value="Unassembled WGS sequence"/>
</dbReference>
<protein>
    <submittedName>
        <fullName evidence="2">Uncharacterized protein</fullName>
    </submittedName>
</protein>
<reference evidence="2" key="1">
    <citation type="submission" date="2016-04" db="EMBL/GenBank/DDBJ databases">
        <authorList>
            <person name="Nguyen H.D."/>
            <person name="Samba Siva P."/>
            <person name="Cullis J."/>
            <person name="Levesque C.A."/>
            <person name="Hambleton S."/>
        </authorList>
    </citation>
    <scope>NUCLEOTIDE SEQUENCE</scope>
    <source>
        <strain evidence="2">DAOMC 236426</strain>
    </source>
</reference>
<proteinExistence type="predicted"/>
<name>A0A8X7MI55_9BASI</name>
<feature type="region of interest" description="Disordered" evidence="1">
    <location>
        <begin position="291"/>
        <end position="353"/>
    </location>
</feature>
<accession>A0A8X7MI55</accession>
<keyword evidence="3" id="KW-1185">Reference proteome</keyword>
<feature type="region of interest" description="Disordered" evidence="1">
    <location>
        <begin position="184"/>
        <end position="206"/>
    </location>
</feature>
<sequence length="353" mass="38928">MAVDDETVFRDFMENVFKSSDRYAESKIELQELDPEDIESDFSEDEDDSPADKKHKRGRAAETPSLTAAEKLQEQRVETIKAINKRWACKDDKCNFGGECLVDKRGQHHSLTKYLKQRFARSIVDAGVGSVENPPSFLFDVEEKPRGLGGPRSSTTRTPPGKGKAKADITILFSSPLTPFIHSPLTKTRKALEPSRGSSSTSAGLKRSLPLPLAQGSLFTLLNNDSAGALRMHQRTIENLTNAGFMRISQIARAYATNFEQFVSDAKLSSGLLADVEDLLRFWGESNGNVNSPGSLNFGPTGVDDFVDPPDLQPPVKMEPRSPLRSPLRIGRHEAIEVPDSSQEKVATPEKEN</sequence>